<dbReference type="InterPro" id="IPR011990">
    <property type="entry name" value="TPR-like_helical_dom_sf"/>
</dbReference>
<dbReference type="EMBL" id="JAWCUI010000018">
    <property type="protein sequence ID" value="KAL1897715.1"/>
    <property type="molecule type" value="Genomic_DNA"/>
</dbReference>
<comment type="similarity">
    <text evidence="2">Belongs to the YPP1 family.</text>
</comment>
<gene>
    <name evidence="4" type="ORF">Sste5346_004023</name>
</gene>
<evidence type="ECO:0008006" key="6">
    <source>
        <dbReference type="Google" id="ProtNLM"/>
    </source>
</evidence>
<reference evidence="4 5" key="1">
    <citation type="journal article" date="2024" name="IMA Fungus">
        <title>IMA Genome - F19 : A genome assembly and annotation guide to empower mycologists, including annotated draft genome sequences of Ceratocystis pirilliformis, Diaporthe australafricana, Fusarium ophioides, Paecilomyces lecythidis, and Sporothrix stenoceras.</title>
        <authorList>
            <person name="Aylward J."/>
            <person name="Wilson A.M."/>
            <person name="Visagie C.M."/>
            <person name="Spraker J."/>
            <person name="Barnes I."/>
            <person name="Buitendag C."/>
            <person name="Ceriani C."/>
            <person name="Del Mar Angel L."/>
            <person name="du Plessis D."/>
            <person name="Fuchs T."/>
            <person name="Gasser K."/>
            <person name="Kramer D."/>
            <person name="Li W."/>
            <person name="Munsamy K."/>
            <person name="Piso A."/>
            <person name="Price J.L."/>
            <person name="Sonnekus B."/>
            <person name="Thomas C."/>
            <person name="van der Nest A."/>
            <person name="van Dijk A."/>
            <person name="van Heerden A."/>
            <person name="van Vuuren N."/>
            <person name="Yilmaz N."/>
            <person name="Duong T.A."/>
            <person name="van der Merwe N.A."/>
            <person name="Wingfield M.J."/>
            <person name="Wingfield B.D."/>
        </authorList>
    </citation>
    <scope>NUCLEOTIDE SEQUENCE [LARGE SCALE GENOMIC DNA]</scope>
    <source>
        <strain evidence="4 5">CMW 5346</strain>
    </source>
</reference>
<accession>A0ABR3ZAN0</accession>
<dbReference type="Proteomes" id="UP001583186">
    <property type="component" value="Unassembled WGS sequence"/>
</dbReference>
<name>A0ABR3ZAN0_9PEZI</name>
<dbReference type="PANTHER" id="PTHR23083">
    <property type="entry name" value="TETRATRICOPEPTIDE REPEAT PROTEIN, TPR"/>
    <property type="match status" value="1"/>
</dbReference>
<dbReference type="InterPro" id="IPR019734">
    <property type="entry name" value="TPR_rpt"/>
</dbReference>
<keyword evidence="5" id="KW-1185">Reference proteome</keyword>
<dbReference type="InterPro" id="IPR051722">
    <property type="entry name" value="Endocytosis_PI4K-reg_protein"/>
</dbReference>
<comment type="function">
    <text evidence="1">Involved in endocytosis.</text>
</comment>
<sequence length="1237" mass="136203">MSRSMTKAAHYVLQLDEARCEGDWDAVPEFVRKVRKHAPLRVCLTLTAETEYAIEKATRNHPPSGRPADSSGPAAGLDTATRLPKLQAVFDEETVFLQDRFQARVCVGWLHWVAGEYDAALAQLPESIEAEITTADRNIDDIAVTDWTRVCALKSAYLRANCLARKEQRKEALAVFEDGLPCITTAHAAQQSRKQLRYWSELFLTEYCMLLSHTLEKSEASLEDPKCLVSFRSWAKYWEGTNGAAQLGGFGFRGSVPRRRIWFEYYSVLSALLEDDLPYPSGYAPAGTGGESSARSKLRIELKRVEAVYETLLLEETSFPRAEDERVEVEEFVRLVVQNWSVLKGRNWRESDLGQGGRESASRSVLDILYRASTKTYHSTSILRYLFTVHLSVAEFDLAFKAFDSYLSLIKKGKARVAKTGKDEPSLDDDLVVLETISLCIVALCRYGDRQAAEKAYGLGQELEQCLHELSHALPEQVDEDNPAPRTTLVSDFKGTNIPLRVHALAWQAVGLSLAQWSRMTYDSASRTEIQAKAVRSLRKSLSPEFGQSANLRSVFCLGLLLVEQREIGTAIDLVKGALLSNKAPDADHDYVNGPYWRERAMIPLWHLLSLLLSARQDYVMAARACEGAFEQFKDPSILFGSETMYRSEHLNEAEANDEKNSNWSRGLVDDMEDFEKERILEVKMTQLALVELLENPKVAVNASLELLSLFARLFGPPQATKSTLSVAPKTGTVPKSSAGTLRSIKGSIFGRGGDRGGRPTTKHSSMIGLDKSGGGGGTATRPQTTQTVASRDAPTIQVTNNDFDDFRRSRKSGNFNERRSQSGKRNSLRKRDSSGSRRRAVSSGGAPPHGGALEGHDGLFSPLDESGQSGEFFSSLPTRQRVSSAASGPPPVSMSRQASQVDSIAASVSRARLDGNVSGLSAAPESVETSLSLMPVIQFSKEHEKRKRNTVLVEVWLMIAGFYRRAEMFDDAKRATAEAQKLVQDLEIDAARNTAAGVSLSSRGWVGKKSIDELWADVWAEMGYLSLDKGAPYNARLDFEAALTHFPDHPAATIGLSNILLDIYSEKLVLPHAIPRLELADGTLFPEKQRPAEQSDKEVRPTLPSEPLGLSTPQPAQDLAERQKKLINGAAAATSAAESDAARAKADSELPPPYKASSLPPIDRLAARDRAFILLSGLTKLGSSWDNSEAWFALARAHEESGQPDKAKEVLWWCVELEEAAAARPWSAVATGGYVL</sequence>
<comment type="caution">
    <text evidence="4">The sequence shown here is derived from an EMBL/GenBank/DDBJ whole genome shotgun (WGS) entry which is preliminary data.</text>
</comment>
<evidence type="ECO:0000313" key="4">
    <source>
        <dbReference type="EMBL" id="KAL1897715.1"/>
    </source>
</evidence>
<organism evidence="4 5">
    <name type="scientific">Sporothrix stenoceras</name>
    <dbReference type="NCBI Taxonomy" id="5173"/>
    <lineage>
        <taxon>Eukaryota</taxon>
        <taxon>Fungi</taxon>
        <taxon>Dikarya</taxon>
        <taxon>Ascomycota</taxon>
        <taxon>Pezizomycotina</taxon>
        <taxon>Sordariomycetes</taxon>
        <taxon>Sordariomycetidae</taxon>
        <taxon>Ophiostomatales</taxon>
        <taxon>Ophiostomataceae</taxon>
        <taxon>Sporothrix</taxon>
    </lineage>
</organism>
<dbReference type="SMART" id="SM00028">
    <property type="entry name" value="TPR"/>
    <property type="match status" value="4"/>
</dbReference>
<feature type="compositionally biased region" description="Polar residues" evidence="3">
    <location>
        <begin position="781"/>
        <end position="790"/>
    </location>
</feature>
<feature type="region of interest" description="Disordered" evidence="3">
    <location>
        <begin position="56"/>
        <end position="77"/>
    </location>
</feature>
<feature type="compositionally biased region" description="Polar residues" evidence="3">
    <location>
        <begin position="867"/>
        <end position="882"/>
    </location>
</feature>
<evidence type="ECO:0000256" key="2">
    <source>
        <dbReference type="ARBA" id="ARBA00038251"/>
    </source>
</evidence>
<proteinExistence type="inferred from homology"/>
<feature type="compositionally biased region" description="Basic and acidic residues" evidence="3">
    <location>
        <begin position="1088"/>
        <end position="1101"/>
    </location>
</feature>
<dbReference type="SUPFAM" id="SSF48452">
    <property type="entry name" value="TPR-like"/>
    <property type="match status" value="2"/>
</dbReference>
<feature type="region of interest" description="Disordered" evidence="3">
    <location>
        <begin position="1139"/>
        <end position="1160"/>
    </location>
</feature>
<evidence type="ECO:0000256" key="3">
    <source>
        <dbReference type="SAM" id="MobiDB-lite"/>
    </source>
</evidence>
<protein>
    <recommendedName>
        <fullName evidence="6">Filamentation protein</fullName>
    </recommendedName>
</protein>
<dbReference type="PANTHER" id="PTHR23083:SF464">
    <property type="entry name" value="TETRATRICOPEPTIDE REPEAT DOMAIN 7, ISOFORM A"/>
    <property type="match status" value="1"/>
</dbReference>
<evidence type="ECO:0000256" key="1">
    <source>
        <dbReference type="ARBA" id="ARBA00002550"/>
    </source>
</evidence>
<feature type="region of interest" description="Disordered" evidence="3">
    <location>
        <begin position="721"/>
        <end position="901"/>
    </location>
</feature>
<evidence type="ECO:0000313" key="5">
    <source>
        <dbReference type="Proteomes" id="UP001583186"/>
    </source>
</evidence>
<feature type="region of interest" description="Disordered" evidence="3">
    <location>
        <begin position="1086"/>
        <end position="1117"/>
    </location>
</feature>
<dbReference type="Gene3D" id="1.25.40.10">
    <property type="entry name" value="Tetratricopeptide repeat domain"/>
    <property type="match status" value="1"/>
</dbReference>